<protein>
    <submittedName>
        <fullName evidence="2">Uncharacterized protein</fullName>
    </submittedName>
</protein>
<reference evidence="2" key="2">
    <citation type="submission" date="2021-04" db="EMBL/GenBank/DDBJ databases">
        <authorList>
            <person name="Gilroy R."/>
        </authorList>
    </citation>
    <scope>NUCLEOTIDE SEQUENCE</scope>
    <source>
        <strain evidence="2">ChiHjej9B8-13557</strain>
    </source>
</reference>
<dbReference type="AlphaFoldDB" id="A0A9D2MGU7"/>
<comment type="caution">
    <text evidence="2">The sequence shown here is derived from an EMBL/GenBank/DDBJ whole genome shotgun (WGS) entry which is preliminary data.</text>
</comment>
<gene>
    <name evidence="2" type="ORF">H9771_08685</name>
</gene>
<dbReference type="Proteomes" id="UP000824211">
    <property type="component" value="Unassembled WGS sequence"/>
</dbReference>
<evidence type="ECO:0000313" key="2">
    <source>
        <dbReference type="EMBL" id="HJB59709.1"/>
    </source>
</evidence>
<evidence type="ECO:0000256" key="1">
    <source>
        <dbReference type="SAM" id="SignalP"/>
    </source>
</evidence>
<dbReference type="PROSITE" id="PS51257">
    <property type="entry name" value="PROKAR_LIPOPROTEIN"/>
    <property type="match status" value="1"/>
</dbReference>
<accession>A0A9D2MGU7</accession>
<keyword evidence="1" id="KW-0732">Signal</keyword>
<name>A0A9D2MGU7_9FIRM</name>
<proteinExistence type="predicted"/>
<dbReference type="EMBL" id="DWXX01000160">
    <property type="protein sequence ID" value="HJB59709.1"/>
    <property type="molecule type" value="Genomic_DNA"/>
</dbReference>
<feature type="chain" id="PRO_5038648859" evidence="1">
    <location>
        <begin position="25"/>
        <end position="155"/>
    </location>
</feature>
<reference evidence="2" key="1">
    <citation type="journal article" date="2021" name="PeerJ">
        <title>Extensive microbial diversity within the chicken gut microbiome revealed by metagenomics and culture.</title>
        <authorList>
            <person name="Gilroy R."/>
            <person name="Ravi A."/>
            <person name="Getino M."/>
            <person name="Pursley I."/>
            <person name="Horton D.L."/>
            <person name="Alikhan N.F."/>
            <person name="Baker D."/>
            <person name="Gharbi K."/>
            <person name="Hall N."/>
            <person name="Watson M."/>
            <person name="Adriaenssens E.M."/>
            <person name="Foster-Nyarko E."/>
            <person name="Jarju S."/>
            <person name="Secka A."/>
            <person name="Antonio M."/>
            <person name="Oren A."/>
            <person name="Chaudhuri R.R."/>
            <person name="La Ragione R."/>
            <person name="Hildebrand F."/>
            <person name="Pallen M.J."/>
        </authorList>
    </citation>
    <scope>NUCLEOTIDE SEQUENCE</scope>
    <source>
        <strain evidence="2">ChiHjej9B8-13557</strain>
    </source>
</reference>
<organism evidence="2 3">
    <name type="scientific">Candidatus Faecalibacterium faecipullorum</name>
    <dbReference type="NCBI Taxonomy" id="2838578"/>
    <lineage>
        <taxon>Bacteria</taxon>
        <taxon>Bacillati</taxon>
        <taxon>Bacillota</taxon>
        <taxon>Clostridia</taxon>
        <taxon>Eubacteriales</taxon>
        <taxon>Oscillospiraceae</taxon>
        <taxon>Faecalibacterium</taxon>
    </lineage>
</organism>
<sequence length="155" mass="16480">MKAKKLLVLFLTALMALTILTACGGGSNKLDMDDVNAKVVSMGGDAVVENDGRLNSAVRAVANEFRRRSTYSAAAANDIMVDLLPNLTWRLSTAVLTEADVLADGGSPEQIAASGCVTQQETNGDGYEYYACAMSVENADDEVIWIICSWAVLPL</sequence>
<evidence type="ECO:0000313" key="3">
    <source>
        <dbReference type="Proteomes" id="UP000824211"/>
    </source>
</evidence>
<feature type="signal peptide" evidence="1">
    <location>
        <begin position="1"/>
        <end position="24"/>
    </location>
</feature>